<gene>
    <name evidence="1" type="ORF">BGLFYP119_00741</name>
</gene>
<name>A0A6N2RPJ7_9FIRM</name>
<sequence>MKGQTKKMIGINRGAEKGQKVRETMLRGVVDGAGNALK</sequence>
<dbReference type="EMBL" id="CACRST010000009">
    <property type="protein sequence ID" value="VYS82676.1"/>
    <property type="molecule type" value="Genomic_DNA"/>
</dbReference>
<evidence type="ECO:0000313" key="1">
    <source>
        <dbReference type="EMBL" id="VYS82676.1"/>
    </source>
</evidence>
<organism evidence="1">
    <name type="scientific">Blautia glucerasea</name>
    <dbReference type="NCBI Taxonomy" id="536633"/>
    <lineage>
        <taxon>Bacteria</taxon>
        <taxon>Bacillati</taxon>
        <taxon>Bacillota</taxon>
        <taxon>Clostridia</taxon>
        <taxon>Lachnospirales</taxon>
        <taxon>Lachnospiraceae</taxon>
        <taxon>Blautia</taxon>
    </lineage>
</organism>
<proteinExistence type="predicted"/>
<accession>A0A6N2RPJ7</accession>
<dbReference type="AlphaFoldDB" id="A0A6N2RPJ7"/>
<reference evidence="1" key="1">
    <citation type="submission" date="2019-11" db="EMBL/GenBank/DDBJ databases">
        <authorList>
            <person name="Feng L."/>
        </authorList>
    </citation>
    <scope>NUCLEOTIDE SEQUENCE</scope>
    <source>
        <strain evidence="1">BgluceraseaLFYP119</strain>
    </source>
</reference>
<protein>
    <submittedName>
        <fullName evidence="1">Uncharacterized protein</fullName>
    </submittedName>
</protein>